<keyword evidence="8" id="KW-1185">Reference proteome</keyword>
<evidence type="ECO:0000259" key="6">
    <source>
        <dbReference type="PROSITE" id="PS50949"/>
    </source>
</evidence>
<evidence type="ECO:0000313" key="7">
    <source>
        <dbReference type="EMBL" id="ASN25338.1"/>
    </source>
</evidence>
<keyword evidence="7" id="KW-0808">Transferase</keyword>
<dbReference type="OrthoDB" id="3564840at2"/>
<evidence type="ECO:0000256" key="5">
    <source>
        <dbReference type="ARBA" id="ARBA00023163"/>
    </source>
</evidence>
<dbReference type="PROSITE" id="PS50949">
    <property type="entry name" value="HTH_GNTR"/>
    <property type="match status" value="1"/>
</dbReference>
<dbReference type="Pfam" id="PF00155">
    <property type="entry name" value="Aminotran_1_2"/>
    <property type="match status" value="1"/>
</dbReference>
<dbReference type="InterPro" id="IPR015424">
    <property type="entry name" value="PyrdxlP-dep_Trfase"/>
</dbReference>
<dbReference type="CDD" id="cd00609">
    <property type="entry name" value="AAT_like"/>
    <property type="match status" value="1"/>
</dbReference>
<dbReference type="GO" id="GO:0008483">
    <property type="term" value="F:transaminase activity"/>
    <property type="evidence" value="ECO:0007669"/>
    <property type="project" value="UniProtKB-KW"/>
</dbReference>
<organism evidence="7 8">
    <name type="scientific">Streptomyces pluripotens</name>
    <dbReference type="NCBI Taxonomy" id="1355015"/>
    <lineage>
        <taxon>Bacteria</taxon>
        <taxon>Bacillati</taxon>
        <taxon>Actinomycetota</taxon>
        <taxon>Actinomycetes</taxon>
        <taxon>Kitasatosporales</taxon>
        <taxon>Streptomycetaceae</taxon>
        <taxon>Streptomyces</taxon>
    </lineage>
</organism>
<dbReference type="InterPro" id="IPR004839">
    <property type="entry name" value="Aminotransferase_I/II_large"/>
</dbReference>
<dbReference type="PANTHER" id="PTHR46577">
    <property type="entry name" value="HTH-TYPE TRANSCRIPTIONAL REGULATORY PROTEIN GABR"/>
    <property type="match status" value="1"/>
</dbReference>
<dbReference type="EMBL" id="CP022433">
    <property type="protein sequence ID" value="ASN25338.1"/>
    <property type="molecule type" value="Genomic_DNA"/>
</dbReference>
<keyword evidence="3" id="KW-0805">Transcription regulation</keyword>
<name>A0A221NZY2_9ACTN</name>
<dbReference type="GO" id="GO:0003677">
    <property type="term" value="F:DNA binding"/>
    <property type="evidence" value="ECO:0007669"/>
    <property type="project" value="UniProtKB-KW"/>
</dbReference>
<protein>
    <submittedName>
        <fullName evidence="7">PLP-dependent aminotransferase family protein</fullName>
    </submittedName>
</protein>
<dbReference type="Gene3D" id="3.40.640.10">
    <property type="entry name" value="Type I PLP-dependent aspartate aminotransferase-like (Major domain)"/>
    <property type="match status" value="1"/>
</dbReference>
<reference evidence="7 8" key="1">
    <citation type="submission" date="2017-07" db="EMBL/GenBank/DDBJ databases">
        <title>Genome sequence of Streptomyces pluripotens MUSC 137T.</title>
        <authorList>
            <person name="Ser H.-L."/>
            <person name="Lee L.-H."/>
        </authorList>
    </citation>
    <scope>NUCLEOTIDE SEQUENCE [LARGE SCALE GENOMIC DNA]</scope>
    <source>
        <strain evidence="7 8">MUSC 137</strain>
    </source>
</reference>
<dbReference type="InterPro" id="IPR015422">
    <property type="entry name" value="PyrdxlP-dep_Trfase_small"/>
</dbReference>
<dbReference type="GO" id="GO:0003700">
    <property type="term" value="F:DNA-binding transcription factor activity"/>
    <property type="evidence" value="ECO:0007669"/>
    <property type="project" value="InterPro"/>
</dbReference>
<dbReference type="Proteomes" id="UP000031501">
    <property type="component" value="Chromosome"/>
</dbReference>
<dbReference type="SUPFAM" id="SSF46785">
    <property type="entry name" value="Winged helix' DNA-binding domain"/>
    <property type="match status" value="1"/>
</dbReference>
<sequence length="449" mass="47021">MDDYRRIADRIAQDITGGRLRPGQRLPPQRVFARRHGMAPSTAGRVYAELVRRGLVVGEVGRGTFVRATDPDGQPGHTLAEAAANAVPVNLELNYPSAEGQSELLAPALASLLRPEELGRALQPAAAAGSPAAREAVAALLAQVGLRPAPGRVLFAGNARQAIAATLASLVRPGGRVGVEPLTYPLVKEIAVRLGITLVPLAVDDEGPLPDSVAAVHLGAPLSALYLQPTLHNPTSRTVSAGRLEQLAGVVHRLGIPVVEDRIWSFLDPGGTPPLAALAPGHVHLVDGLSKRVAPGLTVGFTVVPQERTEAVGRAIRSGGWSAAGFALEAATRWIGDGTVDRLVAAKRRDARRRQRLAARELAGFVVRSDPAAYFAWWELPAPWRADTFTAAARAHGIAVTPGTAFSVDPSRTPDAVRLGLGSVPERELGRALRVLARVARGGPGAGTG</sequence>
<feature type="domain" description="HTH gntR-type" evidence="6">
    <location>
        <begin position="1"/>
        <end position="69"/>
    </location>
</feature>
<proteinExistence type="inferred from homology"/>
<gene>
    <name evidence="7" type="ORF">LK07_16360</name>
</gene>
<dbReference type="Gene3D" id="3.90.1150.10">
    <property type="entry name" value="Aspartate Aminotransferase, domain 1"/>
    <property type="match status" value="1"/>
</dbReference>
<dbReference type="InterPro" id="IPR036388">
    <property type="entry name" value="WH-like_DNA-bd_sf"/>
</dbReference>
<dbReference type="SMART" id="SM00345">
    <property type="entry name" value="HTH_GNTR"/>
    <property type="match status" value="1"/>
</dbReference>
<keyword evidence="2" id="KW-0663">Pyridoxal phosphate</keyword>
<evidence type="ECO:0000313" key="8">
    <source>
        <dbReference type="Proteomes" id="UP000031501"/>
    </source>
</evidence>
<dbReference type="InterPro" id="IPR000524">
    <property type="entry name" value="Tscrpt_reg_HTH_GntR"/>
</dbReference>
<evidence type="ECO:0000256" key="3">
    <source>
        <dbReference type="ARBA" id="ARBA00023015"/>
    </source>
</evidence>
<dbReference type="RefSeq" id="WP_039653570.1">
    <property type="nucleotide sequence ID" value="NZ_CP021080.1"/>
</dbReference>
<keyword evidence="7" id="KW-0032">Aminotransferase</keyword>
<dbReference type="SUPFAM" id="SSF53383">
    <property type="entry name" value="PLP-dependent transferases"/>
    <property type="match status" value="1"/>
</dbReference>
<keyword evidence="4" id="KW-0238">DNA-binding</keyword>
<dbReference type="CDD" id="cd07377">
    <property type="entry name" value="WHTH_GntR"/>
    <property type="match status" value="1"/>
</dbReference>
<dbReference type="PANTHER" id="PTHR46577:SF1">
    <property type="entry name" value="HTH-TYPE TRANSCRIPTIONAL REGULATORY PROTEIN GABR"/>
    <property type="match status" value="1"/>
</dbReference>
<comment type="similarity">
    <text evidence="1">In the C-terminal section; belongs to the class-I pyridoxal-phosphate-dependent aminotransferase family.</text>
</comment>
<dbReference type="InterPro" id="IPR036390">
    <property type="entry name" value="WH_DNA-bd_sf"/>
</dbReference>
<accession>A0A221NZY2</accession>
<dbReference type="KEGG" id="splu:LK06_015225"/>
<keyword evidence="5" id="KW-0804">Transcription</keyword>
<dbReference type="AlphaFoldDB" id="A0A221NZY2"/>
<evidence type="ECO:0000256" key="1">
    <source>
        <dbReference type="ARBA" id="ARBA00005384"/>
    </source>
</evidence>
<evidence type="ECO:0000256" key="2">
    <source>
        <dbReference type="ARBA" id="ARBA00022898"/>
    </source>
</evidence>
<dbReference type="Pfam" id="PF00392">
    <property type="entry name" value="GntR"/>
    <property type="match status" value="1"/>
</dbReference>
<dbReference type="GO" id="GO:0030170">
    <property type="term" value="F:pyridoxal phosphate binding"/>
    <property type="evidence" value="ECO:0007669"/>
    <property type="project" value="InterPro"/>
</dbReference>
<dbReference type="STRING" id="1355015.LK06_015225"/>
<dbReference type="Gene3D" id="1.10.10.10">
    <property type="entry name" value="Winged helix-like DNA-binding domain superfamily/Winged helix DNA-binding domain"/>
    <property type="match status" value="1"/>
</dbReference>
<dbReference type="InterPro" id="IPR015421">
    <property type="entry name" value="PyrdxlP-dep_Trfase_major"/>
</dbReference>
<evidence type="ECO:0000256" key="4">
    <source>
        <dbReference type="ARBA" id="ARBA00023125"/>
    </source>
</evidence>
<dbReference type="InterPro" id="IPR051446">
    <property type="entry name" value="HTH_trans_reg/aminotransferase"/>
</dbReference>